<reference evidence="1 2" key="1">
    <citation type="journal article" date="2015" name="Genome Biol.">
        <title>Comparative genomics of Steinernema reveals deeply conserved gene regulatory networks.</title>
        <authorList>
            <person name="Dillman A.R."/>
            <person name="Macchietto M."/>
            <person name="Porter C.F."/>
            <person name="Rogers A."/>
            <person name="Williams B."/>
            <person name="Antoshechkin I."/>
            <person name="Lee M.M."/>
            <person name="Goodwin Z."/>
            <person name="Lu X."/>
            <person name="Lewis E.E."/>
            <person name="Goodrich-Blair H."/>
            <person name="Stock S.P."/>
            <person name="Adams B.J."/>
            <person name="Sternberg P.W."/>
            <person name="Mortazavi A."/>
        </authorList>
    </citation>
    <scope>NUCLEOTIDE SEQUENCE [LARGE SCALE GENOMIC DNA]</scope>
    <source>
        <strain evidence="1 2">ALL</strain>
    </source>
</reference>
<proteinExistence type="predicted"/>
<accession>A0A4U8UM03</accession>
<gene>
    <name evidence="1" type="ORF">L596_000318</name>
</gene>
<keyword evidence="2" id="KW-1185">Reference proteome</keyword>
<evidence type="ECO:0000313" key="1">
    <source>
        <dbReference type="EMBL" id="TMS32488.1"/>
    </source>
</evidence>
<evidence type="ECO:0000313" key="2">
    <source>
        <dbReference type="Proteomes" id="UP000298663"/>
    </source>
</evidence>
<comment type="caution">
    <text evidence="1">The sequence shown here is derived from an EMBL/GenBank/DDBJ whole genome shotgun (WGS) entry which is preliminary data.</text>
</comment>
<organism evidence="1 2">
    <name type="scientific">Steinernema carpocapsae</name>
    <name type="common">Entomopathogenic nematode</name>
    <dbReference type="NCBI Taxonomy" id="34508"/>
    <lineage>
        <taxon>Eukaryota</taxon>
        <taxon>Metazoa</taxon>
        <taxon>Ecdysozoa</taxon>
        <taxon>Nematoda</taxon>
        <taxon>Chromadorea</taxon>
        <taxon>Rhabditida</taxon>
        <taxon>Tylenchina</taxon>
        <taxon>Panagrolaimomorpha</taxon>
        <taxon>Strongyloidoidea</taxon>
        <taxon>Steinernematidae</taxon>
        <taxon>Steinernema</taxon>
    </lineage>
</organism>
<sequence>MAGYICFQIPSSLFASAPSTLKLFLFSTASPILFPLQGQLVEASGLVYYPLTPDNIRPCPPYFSYIKST</sequence>
<dbReference type="AlphaFoldDB" id="A0A4U8UM03"/>
<protein>
    <submittedName>
        <fullName evidence="1">Uncharacterized protein</fullName>
    </submittedName>
</protein>
<dbReference type="Proteomes" id="UP000298663">
    <property type="component" value="Unassembled WGS sequence"/>
</dbReference>
<reference evidence="1 2" key="2">
    <citation type="journal article" date="2019" name="G3 (Bethesda)">
        <title>Hybrid Assembly of the Genome of the Entomopathogenic Nematode Steinernema carpocapsae Identifies the X-Chromosome.</title>
        <authorList>
            <person name="Serra L."/>
            <person name="Macchietto M."/>
            <person name="Macias-Munoz A."/>
            <person name="McGill C.J."/>
            <person name="Rodriguez I.M."/>
            <person name="Rodriguez B."/>
            <person name="Murad R."/>
            <person name="Mortazavi A."/>
        </authorList>
    </citation>
    <scope>NUCLEOTIDE SEQUENCE [LARGE SCALE GENOMIC DNA]</scope>
    <source>
        <strain evidence="1 2">ALL</strain>
    </source>
</reference>
<name>A0A4U8UM03_STECR</name>
<dbReference type="EMBL" id="AZBU02000001">
    <property type="protein sequence ID" value="TMS32488.1"/>
    <property type="molecule type" value="Genomic_DNA"/>
</dbReference>